<reference evidence="14 15" key="1">
    <citation type="submission" date="2019-04" db="EMBL/GenBank/DDBJ databases">
        <authorList>
            <person name="Feng G."/>
            <person name="Zhu H."/>
        </authorList>
    </citation>
    <scope>NUCLEOTIDE SEQUENCE [LARGE SCALE GENOMIC DNA]</scope>
    <source>
        <strain evidence="14 15">6HR-1</strain>
    </source>
</reference>
<evidence type="ECO:0000256" key="9">
    <source>
        <dbReference type="ARBA" id="ARBA00023004"/>
    </source>
</evidence>
<feature type="transmembrane region" description="Helical" evidence="12">
    <location>
        <begin position="41"/>
        <end position="62"/>
    </location>
</feature>
<keyword evidence="6" id="KW-0479">Metal-binding</keyword>
<comment type="caution">
    <text evidence="14">The sequence shown here is derived from an EMBL/GenBank/DDBJ whole genome shotgun (WGS) entry which is preliminary data.</text>
</comment>
<keyword evidence="15" id="KW-1185">Reference proteome</keyword>
<dbReference type="GO" id="GO:0009055">
    <property type="term" value="F:electron transfer activity"/>
    <property type="evidence" value="ECO:0007669"/>
    <property type="project" value="InterPro"/>
</dbReference>
<dbReference type="RefSeq" id="WP_135413899.1">
    <property type="nucleotide sequence ID" value="NZ_SRLB01000004.1"/>
</dbReference>
<dbReference type="GO" id="GO:0046872">
    <property type="term" value="F:metal ion binding"/>
    <property type="evidence" value="ECO:0007669"/>
    <property type="project" value="UniProtKB-KW"/>
</dbReference>
<feature type="transmembrane region" description="Helical" evidence="12">
    <location>
        <begin position="82"/>
        <end position="105"/>
    </location>
</feature>
<dbReference type="Proteomes" id="UP000297535">
    <property type="component" value="Unassembled WGS sequence"/>
</dbReference>
<organism evidence="14 15">
    <name type="scientific">Methylobacterium nonmethylotrophicum</name>
    <dbReference type="NCBI Taxonomy" id="1141884"/>
    <lineage>
        <taxon>Bacteria</taxon>
        <taxon>Pseudomonadati</taxon>
        <taxon>Pseudomonadota</taxon>
        <taxon>Alphaproteobacteria</taxon>
        <taxon>Hyphomicrobiales</taxon>
        <taxon>Methylobacteriaceae</taxon>
        <taxon>Methylobacterium</taxon>
    </lineage>
</organism>
<protein>
    <recommendedName>
        <fullName evidence="13">Cytochrome c-552/DMSO reductase-like haem-binding domain-containing protein</fullName>
    </recommendedName>
</protein>
<gene>
    <name evidence="14" type="ORF">EU555_06795</name>
</gene>
<name>A0A4Z0NUT2_9HYPH</name>
<evidence type="ECO:0000256" key="2">
    <source>
        <dbReference type="ARBA" id="ARBA00022448"/>
    </source>
</evidence>
<feature type="domain" description="Cytochrome c-552/DMSO reductase-like haem-binding" evidence="13">
    <location>
        <begin position="261"/>
        <end position="583"/>
    </location>
</feature>
<feature type="transmembrane region" description="Helical" evidence="12">
    <location>
        <begin position="141"/>
        <end position="164"/>
    </location>
</feature>
<evidence type="ECO:0000313" key="14">
    <source>
        <dbReference type="EMBL" id="TGE01296.1"/>
    </source>
</evidence>
<keyword evidence="5 12" id="KW-0812">Transmembrane</keyword>
<dbReference type="EMBL" id="SRLB01000004">
    <property type="protein sequence ID" value="TGE01296.1"/>
    <property type="molecule type" value="Genomic_DNA"/>
</dbReference>
<evidence type="ECO:0000256" key="3">
    <source>
        <dbReference type="ARBA" id="ARBA00022475"/>
    </source>
</evidence>
<dbReference type="OrthoDB" id="5337932at2"/>
<feature type="transmembrane region" description="Helical" evidence="12">
    <location>
        <begin position="218"/>
        <end position="236"/>
    </location>
</feature>
<evidence type="ECO:0000256" key="7">
    <source>
        <dbReference type="ARBA" id="ARBA00022982"/>
    </source>
</evidence>
<keyword evidence="9" id="KW-0408">Iron</keyword>
<keyword evidence="4" id="KW-0349">Heme</keyword>
<feature type="transmembrane region" description="Helical" evidence="12">
    <location>
        <begin position="170"/>
        <end position="197"/>
    </location>
</feature>
<dbReference type="CDD" id="cd09625">
    <property type="entry name" value="DOMON_like_cytochrome"/>
    <property type="match status" value="1"/>
</dbReference>
<evidence type="ECO:0000256" key="8">
    <source>
        <dbReference type="ARBA" id="ARBA00022989"/>
    </source>
</evidence>
<sequence length="590" mass="64145">MSDQLTLSRRSPDAADAVPAPRGTPASPSDRRPRSDTGTIVIHWVVAIAMVASLITGLRISADAPVARTAKFLAPLLPQGEVWTVHFVAGLSLFFGITAYVVYLVRGRLTDRNGLSRLRAILVGGRSTMARKARWGGINVALHWLIYAVTLVLTATGVALYLGYGGWVVWLHATCALVSLAYIAVHTLAHFLYGGLWQLLRLFRPAPLADGAVRRRRPLLAAASLGIPVVGGLAFADIGGRSTLVVDKVPAGPDLGRLLDDPVWRTARPVSVRTMQGANFGGTGETTVEIRAVRDDATIYFAFRWWDPSQSLKRVPLIKREDGWHVMDADAARADVTAYYEDKLAVIFSRSDAFGSGGSTHLGPKPLPDAPAPMNGRGYHYTTDGSYIDMWQWKAARGGMLGVVEDMHIGPPIDPTAAERAVKGRYQAGYWGDPGTSTYRYNFRFEGPGGYAAAVEPLRLPKDWRATVARLGTVDLSPDAASSEGAQWWMVEKTETVPYSAALDAEIPVGTVMPGVLITDGYSGDRAGISAAAHWADDHWTLVASRKIATGSKYDVDFLPGNTFYLYVSAFDHTQTRHTRHMRPVEVLLR</sequence>
<dbReference type="GO" id="GO:0020037">
    <property type="term" value="F:heme binding"/>
    <property type="evidence" value="ECO:0007669"/>
    <property type="project" value="InterPro"/>
</dbReference>
<dbReference type="Gene3D" id="2.60.40.1190">
    <property type="match status" value="1"/>
</dbReference>
<proteinExistence type="predicted"/>
<keyword evidence="10 12" id="KW-0472">Membrane</keyword>
<evidence type="ECO:0000256" key="4">
    <source>
        <dbReference type="ARBA" id="ARBA00022617"/>
    </source>
</evidence>
<comment type="subcellular location">
    <subcellularLocation>
        <location evidence="1">Cell membrane</location>
        <topology evidence="1">Multi-pass membrane protein</topology>
    </subcellularLocation>
</comment>
<dbReference type="GO" id="GO:0005886">
    <property type="term" value="C:plasma membrane"/>
    <property type="evidence" value="ECO:0007669"/>
    <property type="project" value="UniProtKB-SubCell"/>
</dbReference>
<dbReference type="Gene3D" id="1.20.950.20">
    <property type="entry name" value="Transmembrane di-heme cytochromes, Chain C"/>
    <property type="match status" value="1"/>
</dbReference>
<dbReference type="GO" id="GO:0022904">
    <property type="term" value="P:respiratory electron transport chain"/>
    <property type="evidence" value="ECO:0007669"/>
    <property type="project" value="InterPro"/>
</dbReference>
<dbReference type="InterPro" id="IPR019020">
    <property type="entry name" value="Cyt-c552/DMSO_Rdtase_haem-bd"/>
</dbReference>
<evidence type="ECO:0000256" key="1">
    <source>
        <dbReference type="ARBA" id="ARBA00004651"/>
    </source>
</evidence>
<evidence type="ECO:0000256" key="12">
    <source>
        <dbReference type="SAM" id="Phobius"/>
    </source>
</evidence>
<evidence type="ECO:0000256" key="11">
    <source>
        <dbReference type="SAM" id="MobiDB-lite"/>
    </source>
</evidence>
<feature type="region of interest" description="Disordered" evidence="11">
    <location>
        <begin position="1"/>
        <end position="35"/>
    </location>
</feature>
<dbReference type="AlphaFoldDB" id="A0A4Z0NUT2"/>
<evidence type="ECO:0000256" key="5">
    <source>
        <dbReference type="ARBA" id="ARBA00022692"/>
    </source>
</evidence>
<dbReference type="SMART" id="SM00887">
    <property type="entry name" value="EB_dh"/>
    <property type="match status" value="1"/>
</dbReference>
<keyword evidence="7" id="KW-0249">Electron transport</keyword>
<keyword evidence="8 12" id="KW-1133">Transmembrane helix</keyword>
<evidence type="ECO:0000259" key="13">
    <source>
        <dbReference type="SMART" id="SM00887"/>
    </source>
</evidence>
<dbReference type="Pfam" id="PF01292">
    <property type="entry name" value="Ni_hydr_CYTB"/>
    <property type="match status" value="1"/>
</dbReference>
<keyword evidence="3" id="KW-1003">Cell membrane</keyword>
<dbReference type="SUPFAM" id="SSF81342">
    <property type="entry name" value="Transmembrane di-heme cytochromes"/>
    <property type="match status" value="1"/>
</dbReference>
<evidence type="ECO:0000256" key="10">
    <source>
        <dbReference type="ARBA" id="ARBA00023136"/>
    </source>
</evidence>
<keyword evidence="2" id="KW-0813">Transport</keyword>
<dbReference type="InterPro" id="IPR011577">
    <property type="entry name" value="Cyt_b561_bac/Ni-Hgenase"/>
</dbReference>
<accession>A0A4Z0NUT2</accession>
<dbReference type="Pfam" id="PF09459">
    <property type="entry name" value="EB_dh"/>
    <property type="match status" value="1"/>
</dbReference>
<dbReference type="InterPro" id="IPR016174">
    <property type="entry name" value="Di-haem_cyt_TM"/>
</dbReference>
<evidence type="ECO:0000256" key="6">
    <source>
        <dbReference type="ARBA" id="ARBA00022723"/>
    </source>
</evidence>
<evidence type="ECO:0000313" key="15">
    <source>
        <dbReference type="Proteomes" id="UP000297535"/>
    </source>
</evidence>